<feature type="compositionally biased region" description="Acidic residues" evidence="14">
    <location>
        <begin position="458"/>
        <end position="488"/>
    </location>
</feature>
<gene>
    <name evidence="11" type="primary">tig</name>
    <name evidence="16" type="ORF">SAMN05216199_2065</name>
</gene>
<dbReference type="PANTHER" id="PTHR30560">
    <property type="entry name" value="TRIGGER FACTOR CHAPERONE AND PEPTIDYL-PROLYL CIS/TRANS ISOMERASE"/>
    <property type="match status" value="1"/>
</dbReference>
<evidence type="ECO:0000256" key="7">
    <source>
        <dbReference type="ARBA" id="ARBA00023186"/>
    </source>
</evidence>
<keyword evidence="6 11" id="KW-0697">Rotamase</keyword>
<dbReference type="GO" id="GO:0015031">
    <property type="term" value="P:protein transport"/>
    <property type="evidence" value="ECO:0007669"/>
    <property type="project" value="UniProtKB-UniRule"/>
</dbReference>
<comment type="similarity">
    <text evidence="2 11 13">Belongs to the FKBP-type PPIase family. Tig subfamily.</text>
</comment>
<dbReference type="SUPFAM" id="SSF109998">
    <property type="entry name" value="Triger factor/SurA peptide-binding domain-like"/>
    <property type="match status" value="1"/>
</dbReference>
<evidence type="ECO:0000256" key="10">
    <source>
        <dbReference type="ARBA" id="ARBA00029986"/>
    </source>
</evidence>
<evidence type="ECO:0000256" key="8">
    <source>
        <dbReference type="ARBA" id="ARBA00023235"/>
    </source>
</evidence>
<keyword evidence="9 11" id="KW-0131">Cell cycle</keyword>
<sequence length="488" mass="53360">MCFWPGQSAPWRRPLASLSPTILECPAVKSAVETLNPTRVKLTVEVPFEELKPSLDAAYKTIASQIQVPGFRKGKVPARIIDQRVGRGAVLQEAVNDALPQFYGQAVEENSVRPIGQPEVDVTEVPAEDGQELKFTVEVDVRPEITLPDYASMKHEVDSVTVADEDIEERLTSLRERFGTLQGVERAVETGDFVSIDLEANIGDEQIDAVTGISYEVGSGNMLDGMDEALVGMSAGETKTFTAPLAGGDREGEDAEVTVTVQSVKVRELPELDDDFAQLASEFDTLDELKADVAKQAERAKKFEQGVQARDKVLEHLLETVEIPVPDSIVEAEVHAHLENEDRLEDDEHRAEVEENTRKALKTQFLLDAIAEAEEVSVEQPELIEYLVMSAQQYGMDPNQFAQAIDQQGQVPAMVAEVARRKALAAVLEKVTIVDADGNTIDLNELNEQPGLEHLVEDLADDETGDDEAEADEAAAGESTDEGETEKA</sequence>
<comment type="domain">
    <text evidence="11">Consists of 3 domains; the N-terminus binds the ribosome, the middle domain has PPIase activity, while the C-terminus has intrinsic chaperone activity on its own.</text>
</comment>
<evidence type="ECO:0000313" key="16">
    <source>
        <dbReference type="EMBL" id="SES11867.1"/>
    </source>
</evidence>
<dbReference type="InterPro" id="IPR005215">
    <property type="entry name" value="Trig_fac"/>
</dbReference>
<dbReference type="HAMAP" id="MF_00303">
    <property type="entry name" value="Trigger_factor_Tig"/>
    <property type="match status" value="1"/>
</dbReference>
<dbReference type="GO" id="GO:0005737">
    <property type="term" value="C:cytoplasm"/>
    <property type="evidence" value="ECO:0007669"/>
    <property type="project" value="UniProtKB-SubCell"/>
</dbReference>
<dbReference type="GO" id="GO:0003755">
    <property type="term" value="F:peptidyl-prolyl cis-trans isomerase activity"/>
    <property type="evidence" value="ECO:0007669"/>
    <property type="project" value="UniProtKB-UniRule"/>
</dbReference>
<dbReference type="GO" id="GO:0043022">
    <property type="term" value="F:ribosome binding"/>
    <property type="evidence" value="ECO:0007669"/>
    <property type="project" value="TreeGrafter"/>
</dbReference>
<dbReference type="GO" id="GO:0051083">
    <property type="term" value="P:'de novo' cotranslational protein folding"/>
    <property type="evidence" value="ECO:0007669"/>
    <property type="project" value="TreeGrafter"/>
</dbReference>
<accession>A0A1H9US33</accession>
<dbReference type="NCBIfam" id="TIGR00115">
    <property type="entry name" value="tig"/>
    <property type="match status" value="1"/>
</dbReference>
<evidence type="ECO:0000259" key="15">
    <source>
        <dbReference type="PROSITE" id="PS50059"/>
    </source>
</evidence>
<dbReference type="PANTHER" id="PTHR30560:SF3">
    <property type="entry name" value="TRIGGER FACTOR-LIKE PROTEIN TIG, CHLOROPLASTIC"/>
    <property type="match status" value="1"/>
</dbReference>
<proteinExistence type="inferred from homology"/>
<organism evidence="16 17">
    <name type="scientific">Pedococcus cremeus</name>
    <dbReference type="NCBI Taxonomy" id="587636"/>
    <lineage>
        <taxon>Bacteria</taxon>
        <taxon>Bacillati</taxon>
        <taxon>Actinomycetota</taxon>
        <taxon>Actinomycetes</taxon>
        <taxon>Micrococcales</taxon>
        <taxon>Intrasporangiaceae</taxon>
        <taxon>Pedococcus</taxon>
    </lineage>
</organism>
<evidence type="ECO:0000256" key="9">
    <source>
        <dbReference type="ARBA" id="ARBA00023306"/>
    </source>
</evidence>
<dbReference type="Gene3D" id="3.30.70.1050">
    <property type="entry name" value="Trigger factor ribosome-binding domain"/>
    <property type="match status" value="1"/>
</dbReference>
<dbReference type="GO" id="GO:0051301">
    <property type="term" value="P:cell division"/>
    <property type="evidence" value="ECO:0007669"/>
    <property type="project" value="UniProtKB-KW"/>
</dbReference>
<keyword evidence="11" id="KW-0963">Cytoplasm</keyword>
<reference evidence="17" key="1">
    <citation type="submission" date="2016-10" db="EMBL/GenBank/DDBJ databases">
        <authorList>
            <person name="Varghese N."/>
            <person name="Submissions S."/>
        </authorList>
    </citation>
    <scope>NUCLEOTIDE SEQUENCE [LARGE SCALE GENOMIC DNA]</scope>
    <source>
        <strain evidence="17">CGMCC 1.6963</strain>
    </source>
</reference>
<dbReference type="PIRSF" id="PIRSF003095">
    <property type="entry name" value="Trigger_factor"/>
    <property type="match status" value="1"/>
</dbReference>
<evidence type="ECO:0000256" key="4">
    <source>
        <dbReference type="ARBA" id="ARBA00016902"/>
    </source>
</evidence>
<dbReference type="SUPFAM" id="SSF102735">
    <property type="entry name" value="Trigger factor ribosome-binding domain"/>
    <property type="match status" value="1"/>
</dbReference>
<dbReference type="Pfam" id="PF00254">
    <property type="entry name" value="FKBP_C"/>
    <property type="match status" value="1"/>
</dbReference>
<name>A0A1H9US33_9MICO</name>
<dbReference type="InterPro" id="IPR008881">
    <property type="entry name" value="Trigger_fac_ribosome-bd_bac"/>
</dbReference>
<dbReference type="GO" id="GO:0044183">
    <property type="term" value="F:protein folding chaperone"/>
    <property type="evidence" value="ECO:0007669"/>
    <property type="project" value="TreeGrafter"/>
</dbReference>
<keyword evidence="5 11" id="KW-0132">Cell division</keyword>
<dbReference type="EMBL" id="FOHB01000003">
    <property type="protein sequence ID" value="SES11867.1"/>
    <property type="molecule type" value="Genomic_DNA"/>
</dbReference>
<evidence type="ECO:0000256" key="5">
    <source>
        <dbReference type="ARBA" id="ARBA00022618"/>
    </source>
</evidence>
<keyword evidence="8 11" id="KW-0413">Isomerase</keyword>
<evidence type="ECO:0000256" key="13">
    <source>
        <dbReference type="RuleBase" id="RU003914"/>
    </source>
</evidence>
<dbReference type="Pfam" id="PF05698">
    <property type="entry name" value="Trigger_C"/>
    <property type="match status" value="1"/>
</dbReference>
<protein>
    <recommendedName>
        <fullName evidence="4 11">Trigger factor</fullName>
        <shortName evidence="11">TF</shortName>
        <ecNumber evidence="3 11">5.2.1.8</ecNumber>
    </recommendedName>
    <alternativeName>
        <fullName evidence="10 11">PPIase</fullName>
    </alternativeName>
</protein>
<dbReference type="InterPro" id="IPR027304">
    <property type="entry name" value="Trigger_fact/SurA_dom_sf"/>
</dbReference>
<dbReference type="Gene3D" id="3.10.50.40">
    <property type="match status" value="1"/>
</dbReference>
<dbReference type="Pfam" id="PF05697">
    <property type="entry name" value="Trigger_N"/>
    <property type="match status" value="1"/>
</dbReference>
<evidence type="ECO:0000256" key="6">
    <source>
        <dbReference type="ARBA" id="ARBA00023110"/>
    </source>
</evidence>
<dbReference type="AlphaFoldDB" id="A0A1H9US33"/>
<dbReference type="EC" id="5.2.1.8" evidence="3 11"/>
<dbReference type="InterPro" id="IPR046357">
    <property type="entry name" value="PPIase_dom_sf"/>
</dbReference>
<dbReference type="FunFam" id="3.30.70.1050:FF:000003">
    <property type="entry name" value="Trigger factor"/>
    <property type="match status" value="1"/>
</dbReference>
<dbReference type="Proteomes" id="UP000199019">
    <property type="component" value="Unassembled WGS sequence"/>
</dbReference>
<evidence type="ECO:0000256" key="11">
    <source>
        <dbReference type="HAMAP-Rule" id="MF_00303"/>
    </source>
</evidence>
<dbReference type="GO" id="GO:0043335">
    <property type="term" value="P:protein unfolding"/>
    <property type="evidence" value="ECO:0007669"/>
    <property type="project" value="TreeGrafter"/>
</dbReference>
<comment type="catalytic activity">
    <reaction evidence="1 11 12">
        <text>[protein]-peptidylproline (omega=180) = [protein]-peptidylproline (omega=0)</text>
        <dbReference type="Rhea" id="RHEA:16237"/>
        <dbReference type="Rhea" id="RHEA-COMP:10747"/>
        <dbReference type="Rhea" id="RHEA-COMP:10748"/>
        <dbReference type="ChEBI" id="CHEBI:83833"/>
        <dbReference type="ChEBI" id="CHEBI:83834"/>
        <dbReference type="EC" id="5.2.1.8"/>
    </reaction>
</comment>
<feature type="domain" description="PPIase FKBP-type" evidence="15">
    <location>
        <begin position="191"/>
        <end position="244"/>
    </location>
</feature>
<comment type="subcellular location">
    <subcellularLocation>
        <location evidence="11">Cytoplasm</location>
    </subcellularLocation>
    <text evidence="11">About half TF is bound to the ribosome near the polypeptide exit tunnel while the other half is free in the cytoplasm.</text>
</comment>
<keyword evidence="7 11" id="KW-0143">Chaperone</keyword>
<evidence type="ECO:0000256" key="2">
    <source>
        <dbReference type="ARBA" id="ARBA00005464"/>
    </source>
</evidence>
<dbReference type="InterPro" id="IPR037041">
    <property type="entry name" value="Trigger_fac_C_sf"/>
</dbReference>
<dbReference type="PROSITE" id="PS50059">
    <property type="entry name" value="FKBP_PPIASE"/>
    <property type="match status" value="1"/>
</dbReference>
<feature type="region of interest" description="Disordered" evidence="14">
    <location>
        <begin position="449"/>
        <end position="488"/>
    </location>
</feature>
<evidence type="ECO:0000313" key="17">
    <source>
        <dbReference type="Proteomes" id="UP000199019"/>
    </source>
</evidence>
<dbReference type="Gene3D" id="1.10.3120.10">
    <property type="entry name" value="Trigger factor, C-terminal domain"/>
    <property type="match status" value="1"/>
</dbReference>
<dbReference type="InterPro" id="IPR036611">
    <property type="entry name" value="Trigger_fac_ribosome-bd_sf"/>
</dbReference>
<evidence type="ECO:0000256" key="14">
    <source>
        <dbReference type="SAM" id="MobiDB-lite"/>
    </source>
</evidence>
<dbReference type="InterPro" id="IPR008880">
    <property type="entry name" value="Trigger_fac_C"/>
</dbReference>
<comment type="function">
    <text evidence="11">Involved in protein export. Acts as a chaperone by maintaining the newly synthesized protein in an open conformation. Functions as a peptidyl-prolyl cis-trans isomerase.</text>
</comment>
<keyword evidence="17" id="KW-1185">Reference proteome</keyword>
<evidence type="ECO:0000256" key="1">
    <source>
        <dbReference type="ARBA" id="ARBA00000971"/>
    </source>
</evidence>
<evidence type="ECO:0000256" key="12">
    <source>
        <dbReference type="PROSITE-ProRule" id="PRU00277"/>
    </source>
</evidence>
<dbReference type="STRING" id="587636.SAMN05216199_2065"/>
<evidence type="ECO:0000256" key="3">
    <source>
        <dbReference type="ARBA" id="ARBA00013194"/>
    </source>
</evidence>
<dbReference type="InterPro" id="IPR001179">
    <property type="entry name" value="PPIase_FKBP_dom"/>
</dbReference>
<dbReference type="SUPFAM" id="SSF54534">
    <property type="entry name" value="FKBP-like"/>
    <property type="match status" value="1"/>
</dbReference>